<proteinExistence type="predicted"/>
<protein>
    <recommendedName>
        <fullName evidence="6">HIG1 domain-containing protein</fullName>
    </recommendedName>
</protein>
<evidence type="ECO:0000313" key="7">
    <source>
        <dbReference type="EnsemblMetazoa" id="ENSAATROPP015163"/>
    </source>
</evidence>
<dbReference type="Pfam" id="PF04588">
    <property type="entry name" value="HIG_1_N"/>
    <property type="match status" value="1"/>
</dbReference>
<sequence length="139" mass="15758">MSNAVKSVKLRLNVKFVFLYYVHYELHIRMSKVTAVTAPSELSSESELDWIQMRKDFAGIHAETTKEKMARKVKENPLVPIGCAATLTALGFGLWNFRQGRSQMSQYMMRARILAQGFTVIALIIGVGMTYTNKEPPKK</sequence>
<keyword evidence="2 5" id="KW-0812">Transmembrane</keyword>
<evidence type="ECO:0000256" key="2">
    <source>
        <dbReference type="ARBA" id="ARBA00022692"/>
    </source>
</evidence>
<name>A0AAG5DWZ8_ANOAO</name>
<dbReference type="GO" id="GO:0097250">
    <property type="term" value="P:mitochondrial respirasome assembly"/>
    <property type="evidence" value="ECO:0007669"/>
    <property type="project" value="TreeGrafter"/>
</dbReference>
<evidence type="ECO:0000256" key="4">
    <source>
        <dbReference type="ARBA" id="ARBA00023136"/>
    </source>
</evidence>
<evidence type="ECO:0000256" key="1">
    <source>
        <dbReference type="ARBA" id="ARBA00004325"/>
    </source>
</evidence>
<keyword evidence="4 5" id="KW-0472">Membrane</keyword>
<evidence type="ECO:0000256" key="5">
    <source>
        <dbReference type="SAM" id="Phobius"/>
    </source>
</evidence>
<dbReference type="InterPro" id="IPR007667">
    <property type="entry name" value="Hypoxia_induced_domain"/>
</dbReference>
<evidence type="ECO:0000313" key="8">
    <source>
        <dbReference type="Proteomes" id="UP000075880"/>
    </source>
</evidence>
<dbReference type="Gene3D" id="6.10.140.1320">
    <property type="match status" value="1"/>
</dbReference>
<evidence type="ECO:0000259" key="6">
    <source>
        <dbReference type="PROSITE" id="PS51503"/>
    </source>
</evidence>
<dbReference type="EnsemblMetazoa" id="ENSAATROPT017184">
    <property type="protein sequence ID" value="ENSAATROPP015163"/>
    <property type="gene ID" value="ENSAATROPG014057"/>
</dbReference>
<comment type="subcellular location">
    <subcellularLocation>
        <location evidence="1">Mitochondrion membrane</location>
    </subcellularLocation>
</comment>
<accession>A0AAG5DWZ8</accession>
<dbReference type="PROSITE" id="PS51503">
    <property type="entry name" value="HIG1"/>
    <property type="match status" value="1"/>
</dbReference>
<feature type="domain" description="HIG1" evidence="6">
    <location>
        <begin position="50"/>
        <end position="139"/>
    </location>
</feature>
<dbReference type="PANTHER" id="PTHR12297:SF18">
    <property type="entry name" value="HIG1 DOMAIN FAMILY MEMBER 2A"/>
    <property type="match status" value="1"/>
</dbReference>
<dbReference type="AlphaFoldDB" id="A0AAG5DWZ8"/>
<dbReference type="GO" id="GO:0031966">
    <property type="term" value="C:mitochondrial membrane"/>
    <property type="evidence" value="ECO:0007669"/>
    <property type="project" value="UniProtKB-SubCell"/>
</dbReference>
<feature type="transmembrane region" description="Helical" evidence="5">
    <location>
        <begin position="78"/>
        <end position="97"/>
    </location>
</feature>
<reference evidence="7" key="1">
    <citation type="submission" date="2024-04" db="UniProtKB">
        <authorList>
            <consortium name="EnsemblMetazoa"/>
        </authorList>
    </citation>
    <scope>IDENTIFICATION</scope>
    <source>
        <strain evidence="7">EBRO</strain>
    </source>
</reference>
<dbReference type="Proteomes" id="UP000075880">
    <property type="component" value="Unassembled WGS sequence"/>
</dbReference>
<dbReference type="InterPro" id="IPR050355">
    <property type="entry name" value="RCF1"/>
</dbReference>
<keyword evidence="3 5" id="KW-1133">Transmembrane helix</keyword>
<dbReference type="PANTHER" id="PTHR12297">
    <property type="entry name" value="HYPOXIA-INDUCBILE GENE 1 HIG1 -RELATED"/>
    <property type="match status" value="1"/>
</dbReference>
<evidence type="ECO:0000256" key="3">
    <source>
        <dbReference type="ARBA" id="ARBA00022989"/>
    </source>
</evidence>
<feature type="transmembrane region" description="Helical" evidence="5">
    <location>
        <begin position="109"/>
        <end position="131"/>
    </location>
</feature>
<keyword evidence="8" id="KW-1185">Reference proteome</keyword>
<organism evidence="7 8">
    <name type="scientific">Anopheles atroparvus</name>
    <name type="common">European mosquito</name>
    <dbReference type="NCBI Taxonomy" id="41427"/>
    <lineage>
        <taxon>Eukaryota</taxon>
        <taxon>Metazoa</taxon>
        <taxon>Ecdysozoa</taxon>
        <taxon>Arthropoda</taxon>
        <taxon>Hexapoda</taxon>
        <taxon>Insecta</taxon>
        <taxon>Pterygota</taxon>
        <taxon>Neoptera</taxon>
        <taxon>Endopterygota</taxon>
        <taxon>Diptera</taxon>
        <taxon>Nematocera</taxon>
        <taxon>Culicoidea</taxon>
        <taxon>Culicidae</taxon>
        <taxon>Anophelinae</taxon>
        <taxon>Anopheles</taxon>
    </lineage>
</organism>